<dbReference type="RefSeq" id="WP_000932660.1">
    <property type="nucleotide sequence ID" value="NZ_AP025937.1"/>
</dbReference>
<gene>
    <name evidence="1" type="primary">sapR</name>
    <name evidence="4" type="ORF">AZK02_08415</name>
    <name evidence="2" type="ORF">ERS021218_01045</name>
    <name evidence="1" type="ORF">ERS096071_00935</name>
    <name evidence="3" type="ORF">GM537_04600</name>
</gene>
<evidence type="ECO:0000313" key="4">
    <source>
        <dbReference type="EMBL" id="TVW26283.1"/>
    </source>
</evidence>
<evidence type="ECO:0000313" key="3">
    <source>
        <dbReference type="EMBL" id="MTW24145.1"/>
    </source>
</evidence>
<proteinExistence type="predicted"/>
<reference evidence="2 6" key="2">
    <citation type="submission" date="2015-03" db="EMBL/GenBank/DDBJ databases">
        <authorList>
            <person name="Murphy D."/>
        </authorList>
    </citation>
    <scope>NUCLEOTIDE SEQUENCE [LARGE SCALE GENOMIC DNA]</scope>
    <source>
        <strain evidence="2 6">SMRU1708</strain>
    </source>
</reference>
<dbReference type="EMBL" id="VMVH01000076">
    <property type="protein sequence ID" value="TVW26283.1"/>
    <property type="molecule type" value="Genomic_DNA"/>
</dbReference>
<evidence type="ECO:0000313" key="8">
    <source>
        <dbReference type="Proteomes" id="UP000490982"/>
    </source>
</evidence>
<reference evidence="4 7" key="3">
    <citation type="submission" date="2019-07" db="EMBL/GenBank/DDBJ databases">
        <authorList>
            <person name="Mohale T."/>
        </authorList>
    </citation>
    <scope>NUCLEOTIDE SEQUENCE [LARGE SCALE GENOMIC DNA]</scope>
    <source>
        <strain evidence="4 7">NTPn 189</strain>
    </source>
</reference>
<evidence type="ECO:0000313" key="1">
    <source>
        <dbReference type="EMBL" id="CKJ09592.1"/>
    </source>
</evidence>
<evidence type="ECO:0000313" key="6">
    <source>
        <dbReference type="Proteomes" id="UP000046095"/>
    </source>
</evidence>
<dbReference type="Proteomes" id="UP000046095">
    <property type="component" value="Unassembled WGS sequence"/>
</dbReference>
<dbReference type="PATRIC" id="fig|1313.5270.peg.417"/>
<organism evidence="4 7">
    <name type="scientific">Streptococcus pneumoniae</name>
    <dbReference type="NCBI Taxonomy" id="1313"/>
    <lineage>
        <taxon>Bacteria</taxon>
        <taxon>Bacillati</taxon>
        <taxon>Bacillota</taxon>
        <taxon>Bacilli</taxon>
        <taxon>Lactobacillales</taxon>
        <taxon>Streptococcaceae</taxon>
        <taxon>Streptococcus</taxon>
    </lineage>
</organism>
<sequence length="207" mass="24361">MLNKIRDYLDFSGLQYRSPDKAGAEREKMLAFRHKGQEARKAFTELAKAFQASHPEWQLQQTSQWMNQAQRLRPHFWVYLQRDGQVTEPMMALRLYGTSTDFGISLEVSFIERKKDEQTLGKQTKVLDIPTVKGIYYLTYSNGQSQRWEANEEKRRTLREKVRSQEVRKVLVKVDVPMTENSSEEEIVEGLLKSYSKILPYYLATRK</sequence>
<name>A0A064C053_STREE</name>
<reference evidence="1 5" key="1">
    <citation type="submission" date="2015-03" db="EMBL/GenBank/DDBJ databases">
        <authorList>
            <consortium name="Pathogen Informatics"/>
            <person name="Murphy D."/>
        </authorList>
    </citation>
    <scope>NUCLEOTIDE SEQUENCE [LARGE SCALE GENOMIC DNA]</scope>
    <source>
        <strain evidence="1 5">0310</strain>
    </source>
</reference>
<dbReference type="Proteomes" id="UP000318940">
    <property type="component" value="Unassembled WGS sequence"/>
</dbReference>
<protein>
    <submittedName>
        <fullName evidence="4">Ribonuclease P</fullName>
    </submittedName>
    <submittedName>
        <fullName evidence="1">Sakacin A production response regulator</fullName>
    </submittedName>
</protein>
<dbReference type="AlphaFoldDB" id="A0A064C053"/>
<accession>A0A064C053</accession>
<dbReference type="Proteomes" id="UP000490982">
    <property type="component" value="Unassembled WGS sequence"/>
</dbReference>
<dbReference type="EMBL" id="CMWB01000012">
    <property type="protein sequence ID" value="CKJ09592.1"/>
    <property type="molecule type" value="Genomic_DNA"/>
</dbReference>
<evidence type="ECO:0000313" key="2">
    <source>
        <dbReference type="EMBL" id="COR56760.1"/>
    </source>
</evidence>
<dbReference type="EMBL" id="WNHS01000013">
    <property type="protein sequence ID" value="MTW24145.1"/>
    <property type="molecule type" value="Genomic_DNA"/>
</dbReference>
<evidence type="ECO:0000313" key="5">
    <source>
        <dbReference type="Proteomes" id="UP000045541"/>
    </source>
</evidence>
<evidence type="ECO:0000313" key="7">
    <source>
        <dbReference type="Proteomes" id="UP000318940"/>
    </source>
</evidence>
<dbReference type="EMBL" id="CRVC01000010">
    <property type="protein sequence ID" value="COR56760.1"/>
    <property type="molecule type" value="Genomic_DNA"/>
</dbReference>
<reference evidence="3 8" key="4">
    <citation type="submission" date="2019-11" db="EMBL/GenBank/DDBJ databases">
        <title>Growth characteristics of pneumococcus vary with the chemical composition of the capsule and with environmental conditions.</title>
        <authorList>
            <person name="Tothpal A."/>
            <person name="Desobry K."/>
            <person name="Joshi S."/>
            <person name="Wyllie A.L."/>
            <person name="Weinberger D.M."/>
        </authorList>
    </citation>
    <scope>NUCLEOTIDE SEQUENCE [LARGE SCALE GENOMIC DNA]</scope>
    <source>
        <strain evidence="8">pnumococcus23A</strain>
        <strain evidence="3">Pnumococcus23A</strain>
    </source>
</reference>
<dbReference type="Proteomes" id="UP000045541">
    <property type="component" value="Unassembled WGS sequence"/>
</dbReference>